<reference evidence="4 5" key="1">
    <citation type="submission" date="2017-01" db="EMBL/GenBank/DDBJ databases">
        <title>Novel large sulfur bacteria in the metagenomes of groundwater-fed chemosynthetic microbial mats in the Lake Huron basin.</title>
        <authorList>
            <person name="Sharrar A.M."/>
            <person name="Flood B.E."/>
            <person name="Bailey J.V."/>
            <person name="Jones D.S."/>
            <person name="Biddanda B."/>
            <person name="Ruberg S.A."/>
            <person name="Marcus D.N."/>
            <person name="Dick G.J."/>
        </authorList>
    </citation>
    <scope>NUCLEOTIDE SEQUENCE [LARGE SCALE GENOMIC DNA]</scope>
    <source>
        <strain evidence="4">A7</strain>
    </source>
</reference>
<dbReference type="AlphaFoldDB" id="A0A1W9KQ24"/>
<feature type="signal peptide" evidence="2">
    <location>
        <begin position="1"/>
        <end position="22"/>
    </location>
</feature>
<feature type="domain" description="OmpA-like" evidence="3">
    <location>
        <begin position="28"/>
        <end position="151"/>
    </location>
</feature>
<dbReference type="PROSITE" id="PS51123">
    <property type="entry name" value="OMPA_2"/>
    <property type="match status" value="1"/>
</dbReference>
<comment type="caution">
    <text evidence="4">The sequence shown here is derived from an EMBL/GenBank/DDBJ whole genome shotgun (WGS) entry which is preliminary data.</text>
</comment>
<evidence type="ECO:0000256" key="2">
    <source>
        <dbReference type="SAM" id="SignalP"/>
    </source>
</evidence>
<proteinExistence type="predicted"/>
<protein>
    <recommendedName>
        <fullName evidence="3">OmpA-like domain-containing protein</fullName>
    </recommendedName>
</protein>
<gene>
    <name evidence="4" type="ORF">BWK72_18120</name>
</gene>
<evidence type="ECO:0000313" key="5">
    <source>
        <dbReference type="Proteomes" id="UP000192505"/>
    </source>
</evidence>
<feature type="chain" id="PRO_5013049089" description="OmpA-like domain-containing protein" evidence="2">
    <location>
        <begin position="23"/>
        <end position="155"/>
    </location>
</feature>
<dbReference type="GO" id="GO:0016020">
    <property type="term" value="C:membrane"/>
    <property type="evidence" value="ECO:0007669"/>
    <property type="project" value="UniProtKB-UniRule"/>
</dbReference>
<sequence length="155" mass="16128">MRKFVPLAFILAVFPLSQSAVAADPASMPLVAVSAPADFGTPISSAVLVSFADSSAAFKPSADQVAHLADAKGAALVTIRGRTSTDKPSAKDESLALSRALAARSYLIARGVSPLKIVVNFASAADYVADNSTPEGRHENQRVEVEMVFVTPLSN</sequence>
<dbReference type="InterPro" id="IPR036737">
    <property type="entry name" value="OmpA-like_sf"/>
</dbReference>
<accession>A0A1W9KQ24</accession>
<evidence type="ECO:0000256" key="1">
    <source>
        <dbReference type="PROSITE-ProRule" id="PRU00473"/>
    </source>
</evidence>
<dbReference type="EMBL" id="MTEI01000019">
    <property type="protein sequence ID" value="OQW86290.1"/>
    <property type="molecule type" value="Genomic_DNA"/>
</dbReference>
<keyword evidence="1" id="KW-0472">Membrane</keyword>
<evidence type="ECO:0000313" key="4">
    <source>
        <dbReference type="EMBL" id="OQW86290.1"/>
    </source>
</evidence>
<keyword evidence="2" id="KW-0732">Signal</keyword>
<evidence type="ECO:0000259" key="3">
    <source>
        <dbReference type="PROSITE" id="PS51123"/>
    </source>
</evidence>
<dbReference type="Proteomes" id="UP000192505">
    <property type="component" value="Unassembled WGS sequence"/>
</dbReference>
<dbReference type="SUPFAM" id="SSF103088">
    <property type="entry name" value="OmpA-like"/>
    <property type="match status" value="1"/>
</dbReference>
<dbReference type="InterPro" id="IPR006665">
    <property type="entry name" value="OmpA-like"/>
</dbReference>
<organism evidence="4 5">
    <name type="scientific">Rhodoferax ferrireducens</name>
    <dbReference type="NCBI Taxonomy" id="192843"/>
    <lineage>
        <taxon>Bacteria</taxon>
        <taxon>Pseudomonadati</taxon>
        <taxon>Pseudomonadota</taxon>
        <taxon>Betaproteobacteria</taxon>
        <taxon>Burkholderiales</taxon>
        <taxon>Comamonadaceae</taxon>
        <taxon>Rhodoferax</taxon>
    </lineage>
</organism>
<name>A0A1W9KQ24_9BURK</name>
<dbReference type="Pfam" id="PF00691">
    <property type="entry name" value="OmpA"/>
    <property type="match status" value="1"/>
</dbReference>
<dbReference type="Gene3D" id="3.30.1330.60">
    <property type="entry name" value="OmpA-like domain"/>
    <property type="match status" value="1"/>
</dbReference>